<reference evidence="5" key="1">
    <citation type="submission" date="2018-10" db="EMBL/GenBank/DDBJ databases">
        <authorList>
            <person name="Gruber-Vodicka H."/>
            <person name="Jaeckle O."/>
        </authorList>
    </citation>
    <scope>NUCLEOTIDE SEQUENCE</scope>
</reference>
<dbReference type="InterPro" id="IPR032387">
    <property type="entry name" value="ACAS_N"/>
</dbReference>
<dbReference type="CDD" id="cd05967">
    <property type="entry name" value="PrpE"/>
    <property type="match status" value="1"/>
</dbReference>
<dbReference type="GO" id="GO:0005739">
    <property type="term" value="C:mitochondrion"/>
    <property type="evidence" value="ECO:0007669"/>
    <property type="project" value="UniProtKB-ARBA"/>
</dbReference>
<dbReference type="InterPro" id="IPR020845">
    <property type="entry name" value="AMP-binding_CS"/>
</dbReference>
<sequence length="640" mass="70150">MNPYALAYKRSLSDPEGFWGAIAESLHWYSKWHKVLDDSHPPLYRWFRGGTMNTCYNAVDRHVAQGRGGQDAIIWDSPTSGSQRHITYKELMDLVASCAGALVTEGVTRGDRVVLYMPMIPEALIAMLACARIGAIHSVVFGGFAPHELAVRINDARPKVIFSASCGIDGGKVIPYQPLLKQAIALATHKPHRVIVVRRPQADVSWNTSHDLDYDSAIATARPVDCVPLLATDPLYILYTSGTTGDPKGIVRDNGGHAVALKWTMDAIYDVRPGEVFWAASDVGWVVGHSYIVYAPLLHGCTTVVYEGKPVGTPDPGAFWRVITEHRICTLFTAPTAFRAIKREDPNADFLKKYAVGRAGLRALFLAGERSDPDTIQWAEHHLQVPVIDHWWQTETGWAIAANCLGLHRYPVRYGSSTLPVPGWDVRVMGEDGKLAPIGQSGSLVCRLPLPPGSLATLWQREDRYRKSYLDPYPGYYQSGDAGYRDEDGYIHVMARTDDIINVAGHRLSTGAMEEVLAAHPDVAECAVVGVADALKGQIPIGFICLKAGVVRSETPLFSELVAMMRERIGAVAAFKAVATVQRLPKTRSGKILRGTIQKIADGQPYKVPATIDDPAILNEIEVALNALGYAKTRKETVSR</sequence>
<dbReference type="FunFam" id="3.30.300.30:FF:000017">
    <property type="entry name" value="Acyl-CoA synthetase short-chain family member 3"/>
    <property type="match status" value="1"/>
</dbReference>
<dbReference type="InterPro" id="IPR025110">
    <property type="entry name" value="AMP-bd_C"/>
</dbReference>
<organism evidence="5">
    <name type="scientific">invertebrate metagenome</name>
    <dbReference type="NCBI Taxonomy" id="1711999"/>
    <lineage>
        <taxon>unclassified sequences</taxon>
        <taxon>metagenomes</taxon>
        <taxon>organismal metagenomes</taxon>
    </lineage>
</organism>
<dbReference type="PANTHER" id="PTHR43347:SF3">
    <property type="entry name" value="ACYL-COA SYNTHETASE SHORT-CHAIN FAMILY MEMBER 3, MITOCHONDRIAL"/>
    <property type="match status" value="1"/>
</dbReference>
<feature type="domain" description="AMP-binding enzyme C-terminal" evidence="3">
    <location>
        <begin position="513"/>
        <end position="591"/>
    </location>
</feature>
<dbReference type="PANTHER" id="PTHR43347">
    <property type="entry name" value="ACYL-COA SYNTHETASE"/>
    <property type="match status" value="1"/>
</dbReference>
<dbReference type="AlphaFoldDB" id="A0A484H4U3"/>
<keyword evidence="5" id="KW-0436">Ligase</keyword>
<dbReference type="Pfam" id="PF13193">
    <property type="entry name" value="AMP-binding_C"/>
    <property type="match status" value="1"/>
</dbReference>
<evidence type="ECO:0000313" key="5">
    <source>
        <dbReference type="EMBL" id="VBB68797.1"/>
    </source>
</evidence>
<dbReference type="EMBL" id="LR026963">
    <property type="protein sequence ID" value="VBB68797.1"/>
    <property type="molecule type" value="Genomic_DNA"/>
</dbReference>
<dbReference type="FunFam" id="3.40.50.12780:FF:000011">
    <property type="entry name" value="Acetyl-coenzyme A synthetase 2-like, mitochondrial"/>
    <property type="match status" value="1"/>
</dbReference>
<dbReference type="PROSITE" id="PS00455">
    <property type="entry name" value="AMP_BINDING"/>
    <property type="match status" value="1"/>
</dbReference>
<feature type="domain" description="AMP-dependent synthetase/ligase" evidence="2">
    <location>
        <begin position="62"/>
        <end position="447"/>
    </location>
</feature>
<dbReference type="InterPro" id="IPR045851">
    <property type="entry name" value="AMP-bd_C_sf"/>
</dbReference>
<name>A0A484H4U3_9ZZZZ</name>
<evidence type="ECO:0000259" key="2">
    <source>
        <dbReference type="Pfam" id="PF00501"/>
    </source>
</evidence>
<accession>A0A484H4U3</accession>
<dbReference type="Pfam" id="PF16177">
    <property type="entry name" value="ACAS_N"/>
    <property type="match status" value="1"/>
</dbReference>
<dbReference type="Pfam" id="PF00501">
    <property type="entry name" value="AMP-binding"/>
    <property type="match status" value="1"/>
</dbReference>
<gene>
    <name evidence="5" type="ORF">RIEGSTA812A_PEG_270</name>
</gene>
<evidence type="ECO:0000259" key="4">
    <source>
        <dbReference type="Pfam" id="PF16177"/>
    </source>
</evidence>
<evidence type="ECO:0000259" key="3">
    <source>
        <dbReference type="Pfam" id="PF13193"/>
    </source>
</evidence>
<dbReference type="InterPro" id="IPR000873">
    <property type="entry name" value="AMP-dep_synth/lig_dom"/>
</dbReference>
<comment type="similarity">
    <text evidence="1">Belongs to the ATP-dependent AMP-binding enzyme family.</text>
</comment>
<dbReference type="SUPFAM" id="SSF56801">
    <property type="entry name" value="Acetyl-CoA synthetase-like"/>
    <property type="match status" value="1"/>
</dbReference>
<dbReference type="InterPro" id="IPR042099">
    <property type="entry name" value="ANL_N_sf"/>
</dbReference>
<dbReference type="GO" id="GO:0050218">
    <property type="term" value="F:propionate-CoA ligase activity"/>
    <property type="evidence" value="ECO:0007669"/>
    <property type="project" value="TreeGrafter"/>
</dbReference>
<proteinExistence type="inferred from homology"/>
<feature type="domain" description="Acetyl-coenzyme A synthetase N-terminal" evidence="4">
    <location>
        <begin position="4"/>
        <end position="58"/>
    </location>
</feature>
<protein>
    <submittedName>
        <fullName evidence="5">Acetyl-coenzyme A synthetase</fullName>
        <ecNumber evidence="5">6.2.1.1</ecNumber>
    </submittedName>
</protein>
<dbReference type="EC" id="6.2.1.1" evidence="5"/>
<dbReference type="Gene3D" id="3.30.300.30">
    <property type="match status" value="1"/>
</dbReference>
<dbReference type="GO" id="GO:0070013">
    <property type="term" value="C:intracellular organelle lumen"/>
    <property type="evidence" value="ECO:0007669"/>
    <property type="project" value="UniProtKB-ARBA"/>
</dbReference>
<dbReference type="GO" id="GO:0003987">
    <property type="term" value="F:acetate-CoA ligase activity"/>
    <property type="evidence" value="ECO:0007669"/>
    <property type="project" value="UniProtKB-EC"/>
</dbReference>
<evidence type="ECO:0000256" key="1">
    <source>
        <dbReference type="ARBA" id="ARBA00006432"/>
    </source>
</evidence>
<dbReference type="Gene3D" id="3.40.50.12780">
    <property type="entry name" value="N-terminal domain of ligase-like"/>
    <property type="match status" value="1"/>
</dbReference>